<keyword evidence="2" id="KW-1185">Reference proteome</keyword>
<gene>
    <name evidence="1" type="ORF">G8770_23165</name>
</gene>
<dbReference type="AlphaFoldDB" id="A0A9E5T511"/>
<dbReference type="RefSeq" id="WP_167192430.1">
    <property type="nucleotide sequence ID" value="NZ_JAAONZ010000032.1"/>
</dbReference>
<dbReference type="EMBL" id="JAAONZ010000032">
    <property type="protein sequence ID" value="NHO68464.1"/>
    <property type="molecule type" value="Genomic_DNA"/>
</dbReference>
<dbReference type="InterPro" id="IPR007416">
    <property type="entry name" value="YggL_50S_bp"/>
</dbReference>
<comment type="caution">
    <text evidence="1">The sequence shown here is derived from an EMBL/GenBank/DDBJ whole genome shotgun (WGS) entry which is preliminary data.</text>
</comment>
<reference evidence="1" key="1">
    <citation type="submission" date="2020-03" db="EMBL/GenBank/DDBJ databases">
        <authorList>
            <person name="Guo F."/>
        </authorList>
    </citation>
    <scope>NUCLEOTIDE SEQUENCE</scope>
    <source>
        <strain evidence="1">JCM 30134</strain>
    </source>
</reference>
<protein>
    <submittedName>
        <fullName evidence="1">DUF469 family protein</fullName>
    </submittedName>
</protein>
<dbReference type="PANTHER" id="PTHR38778">
    <property type="entry name" value="CYTOPLASMIC PROTEIN-RELATED"/>
    <property type="match status" value="1"/>
</dbReference>
<sequence length="114" mass="12629">MTKQTGRSRRLRKKLYLDEFATLGFDLDFEFTSEKSAEQLDAFVADFMNSAIDANDLAFMGSACAETIAGVVICRGRYDSVTQEQRQAVADWLNANADVKASECGELTDSNELL</sequence>
<dbReference type="Pfam" id="PF04320">
    <property type="entry name" value="YggL_50S_bp"/>
    <property type="match status" value="1"/>
</dbReference>
<dbReference type="Proteomes" id="UP000787472">
    <property type="component" value="Unassembled WGS sequence"/>
</dbReference>
<dbReference type="GO" id="GO:0005829">
    <property type="term" value="C:cytosol"/>
    <property type="evidence" value="ECO:0007669"/>
    <property type="project" value="TreeGrafter"/>
</dbReference>
<evidence type="ECO:0000313" key="1">
    <source>
        <dbReference type="EMBL" id="NHO68464.1"/>
    </source>
</evidence>
<proteinExistence type="predicted"/>
<accession>A0A9E5T511</accession>
<organism evidence="1 2">
    <name type="scientific">Pseudomaricurvus hydrocarbonicus</name>
    <dbReference type="NCBI Taxonomy" id="1470433"/>
    <lineage>
        <taxon>Bacteria</taxon>
        <taxon>Pseudomonadati</taxon>
        <taxon>Pseudomonadota</taxon>
        <taxon>Gammaproteobacteria</taxon>
        <taxon>Cellvibrionales</taxon>
        <taxon>Cellvibrionaceae</taxon>
        <taxon>Pseudomaricurvus</taxon>
    </lineage>
</organism>
<name>A0A9E5T511_9GAMM</name>
<dbReference type="PANTHER" id="PTHR38778:SF1">
    <property type="entry name" value="CYTOPLASMIC PROTEIN"/>
    <property type="match status" value="1"/>
</dbReference>
<evidence type="ECO:0000313" key="2">
    <source>
        <dbReference type="Proteomes" id="UP000787472"/>
    </source>
</evidence>